<protein>
    <submittedName>
        <fullName evidence="1">Uncharacterized protein</fullName>
    </submittedName>
</protein>
<feature type="non-terminal residue" evidence="1">
    <location>
        <position position="56"/>
    </location>
</feature>
<gene>
    <name evidence="1" type="ORF">OVN521_LOCUS31515</name>
</gene>
<name>A0A820I820_9BILA</name>
<organism evidence="1 2">
    <name type="scientific">Rotaria magnacalcarata</name>
    <dbReference type="NCBI Taxonomy" id="392030"/>
    <lineage>
        <taxon>Eukaryota</taxon>
        <taxon>Metazoa</taxon>
        <taxon>Spiralia</taxon>
        <taxon>Gnathifera</taxon>
        <taxon>Rotifera</taxon>
        <taxon>Eurotatoria</taxon>
        <taxon>Bdelloidea</taxon>
        <taxon>Philodinida</taxon>
        <taxon>Philodinidae</taxon>
        <taxon>Rotaria</taxon>
    </lineage>
</organism>
<dbReference type="AlphaFoldDB" id="A0A820I820"/>
<sequence>MEFPCFHFNASNPWDNLTYNRPCISRHKIGDNRIDCYGAIDERNTVTHCDQLTMLG</sequence>
<proteinExistence type="predicted"/>
<keyword evidence="2" id="KW-1185">Reference proteome</keyword>
<evidence type="ECO:0000313" key="1">
    <source>
        <dbReference type="EMBL" id="CAF4307031.1"/>
    </source>
</evidence>
<dbReference type="Proteomes" id="UP000663866">
    <property type="component" value="Unassembled WGS sequence"/>
</dbReference>
<accession>A0A820I820</accession>
<reference evidence="1" key="1">
    <citation type="submission" date="2021-02" db="EMBL/GenBank/DDBJ databases">
        <authorList>
            <person name="Nowell W R."/>
        </authorList>
    </citation>
    <scope>NUCLEOTIDE SEQUENCE</scope>
</reference>
<comment type="caution">
    <text evidence="1">The sequence shown here is derived from an EMBL/GenBank/DDBJ whole genome shotgun (WGS) entry which is preliminary data.</text>
</comment>
<dbReference type="EMBL" id="CAJOBG010016273">
    <property type="protein sequence ID" value="CAF4307031.1"/>
    <property type="molecule type" value="Genomic_DNA"/>
</dbReference>
<evidence type="ECO:0000313" key="2">
    <source>
        <dbReference type="Proteomes" id="UP000663866"/>
    </source>
</evidence>